<comment type="caution">
    <text evidence="1">The sequence shown here is derived from an EMBL/GenBank/DDBJ whole genome shotgun (WGS) entry which is preliminary data.</text>
</comment>
<dbReference type="Proteomes" id="UP001152523">
    <property type="component" value="Unassembled WGS sequence"/>
</dbReference>
<gene>
    <name evidence="1" type="ORF">CEPIT_LOCUS25324</name>
</gene>
<organism evidence="1 2">
    <name type="scientific">Cuscuta epithymum</name>
    <dbReference type="NCBI Taxonomy" id="186058"/>
    <lineage>
        <taxon>Eukaryota</taxon>
        <taxon>Viridiplantae</taxon>
        <taxon>Streptophyta</taxon>
        <taxon>Embryophyta</taxon>
        <taxon>Tracheophyta</taxon>
        <taxon>Spermatophyta</taxon>
        <taxon>Magnoliopsida</taxon>
        <taxon>eudicotyledons</taxon>
        <taxon>Gunneridae</taxon>
        <taxon>Pentapetalae</taxon>
        <taxon>asterids</taxon>
        <taxon>lamiids</taxon>
        <taxon>Solanales</taxon>
        <taxon>Convolvulaceae</taxon>
        <taxon>Cuscuteae</taxon>
        <taxon>Cuscuta</taxon>
        <taxon>Cuscuta subgen. Cuscuta</taxon>
    </lineage>
</organism>
<dbReference type="EMBL" id="CAMAPF010000931">
    <property type="protein sequence ID" value="CAH9123584.1"/>
    <property type="molecule type" value="Genomic_DNA"/>
</dbReference>
<evidence type="ECO:0000313" key="2">
    <source>
        <dbReference type="Proteomes" id="UP001152523"/>
    </source>
</evidence>
<reference evidence="1" key="1">
    <citation type="submission" date="2022-07" db="EMBL/GenBank/DDBJ databases">
        <authorList>
            <person name="Macas J."/>
            <person name="Novak P."/>
            <person name="Neumann P."/>
        </authorList>
    </citation>
    <scope>NUCLEOTIDE SEQUENCE</scope>
</reference>
<name>A0AAV0EN59_9ASTE</name>
<accession>A0AAV0EN59</accession>
<proteinExistence type="predicted"/>
<dbReference type="AlphaFoldDB" id="A0AAV0EN59"/>
<evidence type="ECO:0000313" key="1">
    <source>
        <dbReference type="EMBL" id="CAH9123584.1"/>
    </source>
</evidence>
<sequence>MAISENKFTISLKNSNFSVPAARSNNIWHHRMEDGIYASFIIWLDLIVQVTLFGIVKADMSIGGPTYNDSPIQLEIAFVGNPVTLYLSSLKGGEVEKIAMLVSI</sequence>
<protein>
    <submittedName>
        <fullName evidence="1">Uncharacterized protein</fullName>
    </submittedName>
</protein>
<keyword evidence="2" id="KW-1185">Reference proteome</keyword>